<keyword evidence="1" id="KW-0812">Transmembrane</keyword>
<feature type="transmembrane region" description="Helical" evidence="1">
    <location>
        <begin position="92"/>
        <end position="114"/>
    </location>
</feature>
<reference evidence="2" key="1">
    <citation type="journal article" date="2021" name="IMA Fungus">
        <title>Genomic characterization of three marine fungi, including Emericellopsis atlantica sp. nov. with signatures of a generalist lifestyle and marine biomass degradation.</title>
        <authorList>
            <person name="Hagestad O.C."/>
            <person name="Hou L."/>
            <person name="Andersen J.H."/>
            <person name="Hansen E.H."/>
            <person name="Altermark B."/>
            <person name="Li C."/>
            <person name="Kuhnert E."/>
            <person name="Cox R.J."/>
            <person name="Crous P.W."/>
            <person name="Spatafora J.W."/>
            <person name="Lail K."/>
            <person name="Amirebrahimi M."/>
            <person name="Lipzen A."/>
            <person name="Pangilinan J."/>
            <person name="Andreopoulos W."/>
            <person name="Hayes R.D."/>
            <person name="Ng V."/>
            <person name="Grigoriev I.V."/>
            <person name="Jackson S.A."/>
            <person name="Sutton T.D.S."/>
            <person name="Dobson A.D.W."/>
            <person name="Rama T."/>
        </authorList>
    </citation>
    <scope>NUCLEOTIDE SEQUENCE</scope>
    <source>
        <strain evidence="2">TRa018bII</strain>
    </source>
</reference>
<dbReference type="EMBL" id="MU251571">
    <property type="protein sequence ID" value="KAG9231978.1"/>
    <property type="molecule type" value="Genomic_DNA"/>
</dbReference>
<dbReference type="Proteomes" id="UP000824998">
    <property type="component" value="Unassembled WGS sequence"/>
</dbReference>
<accession>A0A9P7YFD7</accession>
<evidence type="ECO:0000313" key="3">
    <source>
        <dbReference type="Proteomes" id="UP000824998"/>
    </source>
</evidence>
<keyword evidence="1" id="KW-1133">Transmembrane helix</keyword>
<sequence length="162" mass="18183">METPKPILITPDNFMNEDDMKTPKAIQFKPAESMVDKASVATLKAGLEKGDLKTRADLTRSSRVVPPTSISSILRSIVQDILTSFSNTCTSFCLTLGHIISLFSFLLVMVFMIVPNHVWDYFVPLKLDEEKQKKLRRETGYVICASEEFSEFAGDNEIGDQD</sequence>
<gene>
    <name evidence="2" type="ORF">BJ875DRAFT_497873</name>
</gene>
<comment type="caution">
    <text evidence="2">The sequence shown here is derived from an EMBL/GenBank/DDBJ whole genome shotgun (WGS) entry which is preliminary data.</text>
</comment>
<protein>
    <submittedName>
        <fullName evidence="2">Uncharacterized protein</fullName>
    </submittedName>
</protein>
<evidence type="ECO:0000256" key="1">
    <source>
        <dbReference type="SAM" id="Phobius"/>
    </source>
</evidence>
<keyword evidence="3" id="KW-1185">Reference proteome</keyword>
<evidence type="ECO:0000313" key="2">
    <source>
        <dbReference type="EMBL" id="KAG9231978.1"/>
    </source>
</evidence>
<name>A0A9P7YFD7_9HELO</name>
<dbReference type="AlphaFoldDB" id="A0A9P7YFD7"/>
<organism evidence="2 3">
    <name type="scientific">Amylocarpus encephaloides</name>
    <dbReference type="NCBI Taxonomy" id="45428"/>
    <lineage>
        <taxon>Eukaryota</taxon>
        <taxon>Fungi</taxon>
        <taxon>Dikarya</taxon>
        <taxon>Ascomycota</taxon>
        <taxon>Pezizomycotina</taxon>
        <taxon>Leotiomycetes</taxon>
        <taxon>Helotiales</taxon>
        <taxon>Helotiales incertae sedis</taxon>
        <taxon>Amylocarpus</taxon>
    </lineage>
</organism>
<keyword evidence="1" id="KW-0472">Membrane</keyword>
<proteinExistence type="predicted"/>